<dbReference type="RefSeq" id="WP_110680319.1">
    <property type="nucleotide sequence ID" value="NZ_QJRX01000001.1"/>
</dbReference>
<dbReference type="PANTHER" id="PTHR42830">
    <property type="entry name" value="OSMOTICALLY INDUCIBLE FAMILY PROTEIN"/>
    <property type="match status" value="1"/>
</dbReference>
<dbReference type="AlphaFoldDB" id="A0A2V4LBP6"/>
<sequence length="155" mass="17272">MACYTAEILWSRDGQDFLDNQYSRGHLWRFDGGVTVPGSSSPHVVPLPQSREDAVDPEEAFVAALSSCHMLWFLSLAARDGWRVDSYHDLAEGRMGRNPEGRMAMTRVTLRPAVSFAGAAPGREQLDALHHEAHEECFIANSVRTEVLCEPVYPD</sequence>
<protein>
    <submittedName>
        <fullName evidence="1">Peroxiredoxin</fullName>
    </submittedName>
</protein>
<name>A0A2V4LBP6_AQUAC</name>
<dbReference type="Pfam" id="PF02566">
    <property type="entry name" value="OsmC"/>
    <property type="match status" value="1"/>
</dbReference>
<dbReference type="EMBL" id="QJRX01000001">
    <property type="protein sequence ID" value="PYC29168.1"/>
    <property type="molecule type" value="Genomic_DNA"/>
</dbReference>
<accession>A0A2V4LBP6</accession>
<dbReference type="OrthoDB" id="9795405at2"/>
<evidence type="ECO:0000313" key="1">
    <source>
        <dbReference type="EMBL" id="PYC29168.1"/>
    </source>
</evidence>
<dbReference type="SUPFAM" id="SSF82784">
    <property type="entry name" value="OsmC-like"/>
    <property type="match status" value="1"/>
</dbReference>
<organism evidence="1 2">
    <name type="scientific">Aquipseudomonas alcaligenes</name>
    <name type="common">Pseudomonas alcaligenes</name>
    <dbReference type="NCBI Taxonomy" id="43263"/>
    <lineage>
        <taxon>Bacteria</taxon>
        <taxon>Pseudomonadati</taxon>
        <taxon>Pseudomonadota</taxon>
        <taxon>Gammaproteobacteria</taxon>
        <taxon>Pseudomonadales</taxon>
        <taxon>Pseudomonadaceae</taxon>
        <taxon>Aquipseudomonas</taxon>
    </lineage>
</organism>
<dbReference type="PANTHER" id="PTHR42830:SF2">
    <property type="entry name" value="OSMC_OHR FAMILY PROTEIN"/>
    <property type="match status" value="1"/>
</dbReference>
<comment type="caution">
    <text evidence="1">The sequence shown here is derived from an EMBL/GenBank/DDBJ whole genome shotgun (WGS) entry which is preliminary data.</text>
</comment>
<reference evidence="1 2" key="1">
    <citation type="submission" date="2018-06" db="EMBL/GenBank/DDBJ databases">
        <title>Pseudomonas diversity within urban Lake Michigan freshwaters.</title>
        <authorList>
            <person name="Batrich M."/>
            <person name="Hatzopoulos T."/>
            <person name="Putonti C."/>
        </authorList>
    </citation>
    <scope>NUCLEOTIDE SEQUENCE [LARGE SCALE GENOMIC DNA]</scope>
    <source>
        <strain evidence="1 2">MB-090714</strain>
    </source>
</reference>
<dbReference type="InterPro" id="IPR036102">
    <property type="entry name" value="OsmC/Ohrsf"/>
</dbReference>
<proteinExistence type="predicted"/>
<dbReference type="Gene3D" id="3.30.300.20">
    <property type="match status" value="1"/>
</dbReference>
<dbReference type="InterPro" id="IPR052707">
    <property type="entry name" value="OsmC_Ohr_Peroxiredoxin"/>
</dbReference>
<gene>
    <name evidence="1" type="ORF">DMO17_00280</name>
</gene>
<dbReference type="InterPro" id="IPR003718">
    <property type="entry name" value="OsmC/Ohr_fam"/>
</dbReference>
<dbReference type="InterPro" id="IPR015946">
    <property type="entry name" value="KH_dom-like_a/b"/>
</dbReference>
<evidence type="ECO:0000313" key="2">
    <source>
        <dbReference type="Proteomes" id="UP000248146"/>
    </source>
</evidence>
<dbReference type="Proteomes" id="UP000248146">
    <property type="component" value="Unassembled WGS sequence"/>
</dbReference>